<comment type="caution">
    <text evidence="3">The sequence shown here is derived from an EMBL/GenBank/DDBJ whole genome shotgun (WGS) entry which is preliminary data.</text>
</comment>
<dbReference type="Pfam" id="PF05929">
    <property type="entry name" value="Phage_GPO"/>
    <property type="match status" value="1"/>
</dbReference>
<dbReference type="Proteomes" id="UP000606498">
    <property type="component" value="Unassembled WGS sequence"/>
</dbReference>
<organism evidence="3 4">
    <name type="scientific">Shewanella carassii</name>
    <dbReference type="NCBI Taxonomy" id="1987584"/>
    <lineage>
        <taxon>Bacteria</taxon>
        <taxon>Pseudomonadati</taxon>
        <taxon>Pseudomonadota</taxon>
        <taxon>Gammaproteobacteria</taxon>
        <taxon>Alteromonadales</taxon>
        <taxon>Shewanellaceae</taxon>
        <taxon>Shewanella</taxon>
    </lineage>
</organism>
<reference evidence="4" key="1">
    <citation type="journal article" date="2019" name="Int. J. Syst. Evol. Microbiol.">
        <title>The Global Catalogue of Microorganisms (GCM) 10K type strain sequencing project: providing services to taxonomists for standard genome sequencing and annotation.</title>
        <authorList>
            <consortium name="The Broad Institute Genomics Platform"/>
            <consortium name="The Broad Institute Genome Sequencing Center for Infectious Disease"/>
            <person name="Wu L."/>
            <person name="Ma J."/>
        </authorList>
    </citation>
    <scope>NUCLEOTIDE SEQUENCE [LARGE SCALE GENOMIC DNA]</scope>
    <source>
        <strain evidence="4">CGMCC 1.16033</strain>
    </source>
</reference>
<feature type="coiled-coil region" evidence="1">
    <location>
        <begin position="233"/>
        <end position="277"/>
    </location>
</feature>
<evidence type="ECO:0000313" key="3">
    <source>
        <dbReference type="EMBL" id="GGE76040.1"/>
    </source>
</evidence>
<accession>A0ABQ1T061</accession>
<evidence type="ECO:0000313" key="4">
    <source>
        <dbReference type="Proteomes" id="UP000606498"/>
    </source>
</evidence>
<evidence type="ECO:0000256" key="1">
    <source>
        <dbReference type="SAM" id="Coils"/>
    </source>
</evidence>
<feature type="region of interest" description="Disordered" evidence="2">
    <location>
        <begin position="283"/>
        <end position="305"/>
    </location>
</feature>
<evidence type="ECO:0000256" key="2">
    <source>
        <dbReference type="SAM" id="MobiDB-lite"/>
    </source>
</evidence>
<gene>
    <name evidence="3" type="primary">gpO</name>
    <name evidence="3" type="ORF">GCM10011520_15730</name>
</gene>
<sequence length="305" mass="33348">MPQSTLSTDWIRVCTSGTTADKRPLDAQVLLDIAANYDPALYEARIYPVHLYEWSYDRSPVGDVLAIKAEPFGDKTAIYAKLRPSSDMLRLNERQQLCYMSLEIDPDFSDTGKPYLVGAALTDQPACLGLERIQLSSQQQRLAVTEQLPIELATLAPKPEPGVFARLAQSLSQFRHHPETPKPSQTEVTMPDPDNNALTQLSEQMNQALTLLSKLAAAPSQPAPKAEDDTQDTDTHGDELTQLKARLAELESENQALKSTGEQVTQLAGQLAQMQQQIVQLGAIPGGQKPNPAGITGADDYEDVV</sequence>
<name>A0ABQ1T061_9GAMM</name>
<dbReference type="EMBL" id="BMKO01000003">
    <property type="protein sequence ID" value="GGE76040.1"/>
    <property type="molecule type" value="Genomic_DNA"/>
</dbReference>
<proteinExistence type="predicted"/>
<dbReference type="RefSeq" id="WP_157929015.1">
    <property type="nucleotide sequence ID" value="NZ_BMKO01000003.1"/>
</dbReference>
<dbReference type="InterPro" id="IPR009228">
    <property type="entry name" value="Capsid_scaffold_GpO"/>
</dbReference>
<keyword evidence="4" id="KW-1185">Reference proteome</keyword>
<protein>
    <submittedName>
        <fullName evidence="3">Phage capsid scaffolding protein</fullName>
    </submittedName>
</protein>
<keyword evidence="1" id="KW-0175">Coiled coil</keyword>